<dbReference type="VEuPathDB" id="FungiDB:An03g01230"/>
<dbReference type="InterPro" id="IPR011701">
    <property type="entry name" value="MFS"/>
</dbReference>
<evidence type="ECO:0000259" key="11">
    <source>
        <dbReference type="PROSITE" id="PS50212"/>
    </source>
</evidence>
<feature type="domain" description="N-terminal Ras-GEF" evidence="11">
    <location>
        <begin position="755"/>
        <end position="885"/>
    </location>
</feature>
<keyword evidence="5 9" id="KW-1133">Transmembrane helix</keyword>
<dbReference type="EMBL" id="BCMY01000002">
    <property type="protein sequence ID" value="GAQ35633.1"/>
    <property type="molecule type" value="Genomic_DNA"/>
</dbReference>
<evidence type="ECO:0000256" key="1">
    <source>
        <dbReference type="ARBA" id="ARBA00004141"/>
    </source>
</evidence>
<dbReference type="SMART" id="SM00229">
    <property type="entry name" value="RasGEFN"/>
    <property type="match status" value="1"/>
</dbReference>
<dbReference type="Pfam" id="PF00618">
    <property type="entry name" value="RasGEF_N"/>
    <property type="match status" value="1"/>
</dbReference>
<dbReference type="Gene3D" id="1.20.1250.20">
    <property type="entry name" value="MFS general substrate transporter like domains"/>
    <property type="match status" value="1"/>
</dbReference>
<comment type="subcellular location">
    <subcellularLocation>
        <location evidence="1">Membrane</location>
        <topology evidence="1">Multi-pass membrane protein</topology>
    </subcellularLocation>
</comment>
<feature type="domain" description="Ras-GEF" evidence="10">
    <location>
        <begin position="920"/>
        <end position="1178"/>
    </location>
</feature>
<dbReference type="VEuPathDB" id="FungiDB:ASPNIDRAFT2_1137444"/>
<feature type="transmembrane region" description="Helical" evidence="9">
    <location>
        <begin position="408"/>
        <end position="427"/>
    </location>
</feature>
<comment type="caution">
    <text evidence="12">The sequence shown here is derived from an EMBL/GenBank/DDBJ whole genome shotgun (WGS) entry which is preliminary data.</text>
</comment>
<dbReference type="InterPro" id="IPR000651">
    <property type="entry name" value="Ras-like_Gua-exchang_fac_N"/>
</dbReference>
<dbReference type="InterPro" id="IPR001895">
    <property type="entry name" value="RASGEF_cat_dom"/>
</dbReference>
<feature type="transmembrane region" description="Helical" evidence="9">
    <location>
        <begin position="458"/>
        <end position="478"/>
    </location>
</feature>
<evidence type="ECO:0000256" key="3">
    <source>
        <dbReference type="ARBA" id="ARBA00022448"/>
    </source>
</evidence>
<keyword evidence="4 9" id="KW-0812">Transmembrane</keyword>
<feature type="transmembrane region" description="Helical" evidence="9">
    <location>
        <begin position="297"/>
        <end position="320"/>
    </location>
</feature>
<dbReference type="VEuPathDB" id="FungiDB:An03g01240"/>
<dbReference type="Pfam" id="PF07690">
    <property type="entry name" value="MFS_1"/>
    <property type="match status" value="1"/>
</dbReference>
<dbReference type="PANTHER" id="PTHR23501">
    <property type="entry name" value="MAJOR FACILITATOR SUPERFAMILY"/>
    <property type="match status" value="1"/>
</dbReference>
<dbReference type="Proteomes" id="UP000068243">
    <property type="component" value="Unassembled WGS sequence"/>
</dbReference>
<dbReference type="SUPFAM" id="SSF48366">
    <property type="entry name" value="Ras GEF"/>
    <property type="match status" value="1"/>
</dbReference>
<dbReference type="InterPro" id="IPR036259">
    <property type="entry name" value="MFS_trans_sf"/>
</dbReference>
<dbReference type="SMART" id="SM00147">
    <property type="entry name" value="RasGEF"/>
    <property type="match status" value="1"/>
</dbReference>
<dbReference type="FunFam" id="1.20.1250.20:FF:000284">
    <property type="entry name" value="Siderophore iron transporter mirB"/>
    <property type="match status" value="1"/>
</dbReference>
<dbReference type="PROSITE" id="PS50009">
    <property type="entry name" value="RASGEF_CAT"/>
    <property type="match status" value="1"/>
</dbReference>
<dbReference type="VEuPathDB" id="FungiDB:M747DRAFT_296402"/>
<evidence type="ECO:0000256" key="8">
    <source>
        <dbReference type="SAM" id="MobiDB-lite"/>
    </source>
</evidence>
<feature type="compositionally biased region" description="Low complexity" evidence="8">
    <location>
        <begin position="962"/>
        <end position="980"/>
    </location>
</feature>
<feature type="transmembrane region" description="Helical" evidence="9">
    <location>
        <begin position="499"/>
        <end position="519"/>
    </location>
</feature>
<evidence type="ECO:0000256" key="5">
    <source>
        <dbReference type="ARBA" id="ARBA00022989"/>
    </source>
</evidence>
<evidence type="ECO:0000256" key="9">
    <source>
        <dbReference type="SAM" id="Phobius"/>
    </source>
</evidence>
<keyword evidence="7" id="KW-0344">Guanine-nucleotide releasing factor</keyword>
<feature type="transmembrane region" description="Helical" evidence="9">
    <location>
        <begin position="570"/>
        <end position="592"/>
    </location>
</feature>
<evidence type="ECO:0000256" key="4">
    <source>
        <dbReference type="ARBA" id="ARBA00022692"/>
    </source>
</evidence>
<dbReference type="PaxDb" id="5061-CADANGAP00003069"/>
<dbReference type="VEuPathDB" id="FungiDB:ATCC64974_83350"/>
<accession>A0A117DVY2</accession>
<reference evidence="13" key="1">
    <citation type="journal article" date="2016" name="Genome Announc.">
        <title>Draft genome sequence of Aspergillus niger strain An76.</title>
        <authorList>
            <person name="Gong W."/>
            <person name="Cheng Z."/>
            <person name="Zhang H."/>
            <person name="Liu L."/>
            <person name="Gao P."/>
            <person name="Wang L."/>
        </authorList>
    </citation>
    <scope>NUCLEOTIDE SEQUENCE [LARGE SCALE GENOMIC DNA]</scope>
    <source>
        <strain evidence="13">An76</strain>
    </source>
</reference>
<evidence type="ECO:0000313" key="13">
    <source>
        <dbReference type="Proteomes" id="UP000068243"/>
    </source>
</evidence>
<dbReference type="GO" id="GO:0007264">
    <property type="term" value="P:small GTPase-mediated signal transduction"/>
    <property type="evidence" value="ECO:0007669"/>
    <property type="project" value="InterPro"/>
</dbReference>
<feature type="transmembrane region" description="Helical" evidence="9">
    <location>
        <begin position="87"/>
        <end position="104"/>
    </location>
</feature>
<dbReference type="PROSITE" id="PS50212">
    <property type="entry name" value="RASGEF_NTER"/>
    <property type="match status" value="1"/>
</dbReference>
<feature type="region of interest" description="Disordered" evidence="8">
    <location>
        <begin position="948"/>
        <end position="980"/>
    </location>
</feature>
<evidence type="ECO:0000256" key="2">
    <source>
        <dbReference type="ARBA" id="ARBA00008335"/>
    </source>
</evidence>
<comment type="similarity">
    <text evidence="2">Belongs to the major facilitator superfamily.</text>
</comment>
<keyword evidence="3" id="KW-0813">Transport</keyword>
<gene>
    <name evidence="12" type="ORF">ABL_01243</name>
</gene>
<dbReference type="InterPro" id="IPR036964">
    <property type="entry name" value="RASGEF_cat_dom_sf"/>
</dbReference>
<dbReference type="InterPro" id="IPR019804">
    <property type="entry name" value="Ras_G-nucl-exch_fac_CS"/>
</dbReference>
<dbReference type="CDD" id="cd00155">
    <property type="entry name" value="RasGEF"/>
    <property type="match status" value="1"/>
</dbReference>
<evidence type="ECO:0000259" key="10">
    <source>
        <dbReference type="PROSITE" id="PS50009"/>
    </source>
</evidence>
<evidence type="ECO:0000256" key="6">
    <source>
        <dbReference type="ARBA" id="ARBA00023136"/>
    </source>
</evidence>
<evidence type="ECO:0000256" key="7">
    <source>
        <dbReference type="PROSITE-ProRule" id="PRU00168"/>
    </source>
</evidence>
<dbReference type="VEuPathDB" id="FungiDB:M747DRAFT_371096"/>
<keyword evidence="6 9" id="KW-0472">Membrane</keyword>
<dbReference type="OrthoDB" id="4078873at2759"/>
<feature type="transmembrane region" description="Helical" evidence="9">
    <location>
        <begin position="177"/>
        <end position="199"/>
    </location>
</feature>
<proteinExistence type="inferred from homology"/>
<dbReference type="CDD" id="cd06224">
    <property type="entry name" value="REM"/>
    <property type="match status" value="1"/>
</dbReference>
<feature type="transmembrane region" description="Helical" evidence="9">
    <location>
        <begin position="434"/>
        <end position="452"/>
    </location>
</feature>
<dbReference type="Gene3D" id="1.10.840.10">
    <property type="entry name" value="Ras guanine-nucleotide exchange factors catalytic domain"/>
    <property type="match status" value="1"/>
</dbReference>
<dbReference type="PANTHER" id="PTHR23501:SF107">
    <property type="entry name" value="TRANSPORTER, PUTATIVE (AFU_ORTHOLOGUE AFUA_7G04730)-RELATED"/>
    <property type="match status" value="1"/>
</dbReference>
<feature type="transmembrane region" description="Helical" evidence="9">
    <location>
        <begin position="211"/>
        <end position="230"/>
    </location>
</feature>
<dbReference type="AlphaFoldDB" id="A0A117DVY2"/>
<dbReference type="VEuPathDB" id="FungiDB:ATCC64974_83340"/>
<sequence>MSPTLITRGRNDVQLAQNVAGADFKDFSYEVEVTSPSNGEGNPDEITLEAWQADEAQKSANVVTHDAPRGMQQAEAAALAWSKKMAYLTYALIWLSFFMLALQSSVSSNVIQNAYANFEAAPEVSTAGIAASVISGVVRLPAAKLLNVWGRTEGFLVFVGVYLLGLVILAACNNPSSYAAGYVLYWVGYDAVYLILDVFMADTAGMRNRAFAFGFASTPFICTAFTGPLAAESIIKRASWRWGYGIFAIVMPFVFIPLAVIFKFYQRKAESMYIYGREPSGRTFWESVVHYFHEFDVIGAFLLTAAFLLLLLPFSLASYGRAEYKSAAFISMIIIGFVLFVLFGLWERFGARNHFIKWRVFKQPTVIGACGLAACLFFSYYTWELYFYNFCMVVYDLSIGMAGYVGQIYNVGSCFWSAVFGITVYVTRQFKYTCLGFGLPLVLLGAGLMIHFRSAGGGIGYIVMCQIFIAFGGGTLVIGEDMAVMAASDREGVPMMLSLIGLFSSLGGAVGYAVAAAIYTNTFPGALRDALPEGSKDKAMGIYVGGYLTQLEYPVGSAIRDAINAAYGVYMKYACIAAVVAMAMGIPCVAIWKNFRLNKPQQNKGQVEPCDGLALLNVEMMRPIRVGDKIDKCWAMSELVRPWPYLAQDIREVTHNVHSMWAGGVPDPWFQRYTRFPLTRAAGVTPDINPLLPQAHRLASAVSLSDLDYARNNTPATMSSSSQHARKWSTMPIDTNAAPFLSLDYEDEVVYEDDQRQTIKHASICGLVEQLTRHDRLDVSFNETFLMTYPTFVCGRELFEILLQRLNMPPPPGLSDSDLSRWTEQKQKTVRFRVINILKTWLERYWMEPPTESTMDFLRHIHAHVQPLANVPTASQLITIIEHRLKGQDILKRYMTPPNSTVPKPVTPRNMKKLKFLDLDPMEIARQLTIIESRLFARIKPTECLNKSWQKKDTDRPPSIPPSRRTSTSTTSSTSSIERTTGVNATILHSNQLANWVGEMILAHDEMKKRVSTIKQFVNIADNCRSLNNFATMMSIISGLATSPIYRLHRTWTQVSPKTRKLLEDMQSLMSSDKNFIKYREKLRAAGPPRIPFLGTYLTDLTFIEDGIPSHTPPPNVMINFSKRIKVADILREIESCQAVGYSLLPVPEIQEFIVRNVQAAGGDVEGMYERSLALEPRMAGEEKMNMGQLGVGMVGMNMGRGGYISTGSHMSSVVIASMALR</sequence>
<organism evidence="12 13">
    <name type="scientific">Aspergillus niger</name>
    <dbReference type="NCBI Taxonomy" id="5061"/>
    <lineage>
        <taxon>Eukaryota</taxon>
        <taxon>Fungi</taxon>
        <taxon>Dikarya</taxon>
        <taxon>Ascomycota</taxon>
        <taxon>Pezizomycotina</taxon>
        <taxon>Eurotiomycetes</taxon>
        <taxon>Eurotiomycetidae</taxon>
        <taxon>Eurotiales</taxon>
        <taxon>Aspergillaceae</taxon>
        <taxon>Aspergillus</taxon>
        <taxon>Aspergillus subgen. Circumdati</taxon>
    </lineage>
</organism>
<dbReference type="PROSITE" id="PS00720">
    <property type="entry name" value="RASGEF"/>
    <property type="match status" value="1"/>
</dbReference>
<dbReference type="InterPro" id="IPR023578">
    <property type="entry name" value="Ras_GEF_dom_sf"/>
</dbReference>
<feature type="transmembrane region" description="Helical" evidence="9">
    <location>
        <begin position="124"/>
        <end position="142"/>
    </location>
</feature>
<evidence type="ECO:0000313" key="12">
    <source>
        <dbReference type="EMBL" id="GAQ35633.1"/>
    </source>
</evidence>
<feature type="transmembrane region" description="Helical" evidence="9">
    <location>
        <begin position="154"/>
        <end position="171"/>
    </location>
</feature>
<feature type="transmembrane region" description="Helical" evidence="9">
    <location>
        <begin position="326"/>
        <end position="346"/>
    </location>
</feature>
<dbReference type="SUPFAM" id="SSF103473">
    <property type="entry name" value="MFS general substrate transporter"/>
    <property type="match status" value="1"/>
</dbReference>
<dbReference type="GO" id="GO:0005085">
    <property type="term" value="F:guanyl-nucleotide exchange factor activity"/>
    <property type="evidence" value="ECO:0007669"/>
    <property type="project" value="UniProtKB-KW"/>
</dbReference>
<dbReference type="GO" id="GO:0022857">
    <property type="term" value="F:transmembrane transporter activity"/>
    <property type="evidence" value="ECO:0007669"/>
    <property type="project" value="InterPro"/>
</dbReference>
<dbReference type="VEuPathDB" id="FungiDB:ASPNIDRAFT2_1186388"/>
<dbReference type="Gene3D" id="1.20.870.10">
    <property type="entry name" value="Son of sevenless (SoS) protein Chain: S domain 1"/>
    <property type="match status" value="1"/>
</dbReference>
<name>A0A117DVY2_ASPNG</name>
<feature type="transmembrane region" description="Helical" evidence="9">
    <location>
        <begin position="366"/>
        <end position="388"/>
    </location>
</feature>
<dbReference type="GO" id="GO:0005886">
    <property type="term" value="C:plasma membrane"/>
    <property type="evidence" value="ECO:0007669"/>
    <property type="project" value="TreeGrafter"/>
</dbReference>
<protein>
    <submittedName>
        <fullName evidence="12">Guanine nucleotide exchange factor</fullName>
    </submittedName>
</protein>
<feature type="transmembrane region" description="Helical" evidence="9">
    <location>
        <begin position="242"/>
        <end position="265"/>
    </location>
</feature>
<dbReference type="Pfam" id="PF00617">
    <property type="entry name" value="RasGEF"/>
    <property type="match status" value="1"/>
</dbReference>